<keyword evidence="1" id="KW-1133">Transmembrane helix</keyword>
<evidence type="ECO:0000313" key="2">
    <source>
        <dbReference type="EMBL" id="NKY05127.1"/>
    </source>
</evidence>
<gene>
    <name evidence="2" type="ORF">HGA05_26575</name>
</gene>
<dbReference type="EMBL" id="JAAXPC010000029">
    <property type="protein sequence ID" value="NKY05127.1"/>
    <property type="molecule type" value="Genomic_DNA"/>
</dbReference>
<evidence type="ECO:0000313" key="3">
    <source>
        <dbReference type="Proteomes" id="UP000563898"/>
    </source>
</evidence>
<dbReference type="RefSeq" id="WP_006372946.1">
    <property type="nucleotide sequence ID" value="NZ_CP073075.1"/>
</dbReference>
<dbReference type="AlphaFoldDB" id="A0A846WVQ2"/>
<evidence type="ECO:0000256" key="1">
    <source>
        <dbReference type="SAM" id="Phobius"/>
    </source>
</evidence>
<organism evidence="2 3">
    <name type="scientific">Gordonia polyisoprenivorans</name>
    <dbReference type="NCBI Taxonomy" id="84595"/>
    <lineage>
        <taxon>Bacteria</taxon>
        <taxon>Bacillati</taxon>
        <taxon>Actinomycetota</taxon>
        <taxon>Actinomycetes</taxon>
        <taxon>Mycobacteriales</taxon>
        <taxon>Gordoniaceae</taxon>
        <taxon>Gordonia</taxon>
    </lineage>
</organism>
<dbReference type="Proteomes" id="UP000563898">
    <property type="component" value="Unassembled WGS sequence"/>
</dbReference>
<proteinExistence type="predicted"/>
<protein>
    <submittedName>
        <fullName evidence="2">SHOCT domain-containing protein</fullName>
    </submittedName>
</protein>
<reference evidence="2 3" key="1">
    <citation type="submission" date="2020-04" db="EMBL/GenBank/DDBJ databases">
        <title>MicrobeNet Type strains.</title>
        <authorList>
            <person name="Nicholson A.C."/>
        </authorList>
    </citation>
    <scope>NUCLEOTIDE SEQUENCE [LARGE SCALE GENOMIC DNA]</scope>
    <source>
        <strain evidence="2 3">ATCC BAA-14</strain>
    </source>
</reference>
<name>A0A846WVQ2_9ACTN</name>
<keyword evidence="1" id="KW-0812">Transmembrane</keyword>
<feature type="transmembrane region" description="Helical" evidence="1">
    <location>
        <begin position="12"/>
        <end position="34"/>
    </location>
</feature>
<comment type="caution">
    <text evidence="2">The sequence shown here is derived from an EMBL/GenBank/DDBJ whole genome shotgun (WGS) entry which is preliminary data.</text>
</comment>
<accession>A0A846WVQ2</accession>
<keyword evidence="1" id="KW-0472">Membrane</keyword>
<sequence length="80" mass="8980">MVGSGLMAGGGWLVMVLAVAAFWVLVVVGIRALFRPGRRRDDVPADSADDPLWILDDRFARGEIDADEYWARYRVLRPPH</sequence>